<dbReference type="InterPro" id="IPR051791">
    <property type="entry name" value="Pra-immunoreactive"/>
</dbReference>
<evidence type="ECO:0000256" key="1">
    <source>
        <dbReference type="ARBA" id="ARBA00004651"/>
    </source>
</evidence>
<feature type="compositionally biased region" description="Pro residues" evidence="6">
    <location>
        <begin position="1"/>
        <end position="14"/>
    </location>
</feature>
<evidence type="ECO:0000256" key="7">
    <source>
        <dbReference type="SAM" id="Phobius"/>
    </source>
</evidence>
<accession>A0A2W2CMW1</accession>
<dbReference type="PRINTS" id="PR01217">
    <property type="entry name" value="PRICHEXTENSN"/>
</dbReference>
<keyword evidence="5 7" id="KW-0472">Membrane</keyword>
<dbReference type="PANTHER" id="PTHR36115">
    <property type="entry name" value="PROLINE-RICH ANTIGEN HOMOLOG-RELATED"/>
    <property type="match status" value="1"/>
</dbReference>
<evidence type="ECO:0000256" key="2">
    <source>
        <dbReference type="ARBA" id="ARBA00022475"/>
    </source>
</evidence>
<evidence type="ECO:0000256" key="4">
    <source>
        <dbReference type="ARBA" id="ARBA00022989"/>
    </source>
</evidence>
<feature type="domain" description="RDD" evidence="8">
    <location>
        <begin position="84"/>
        <end position="239"/>
    </location>
</feature>
<dbReference type="GO" id="GO:0005886">
    <property type="term" value="C:plasma membrane"/>
    <property type="evidence" value="ECO:0007669"/>
    <property type="project" value="UniProtKB-SubCell"/>
</dbReference>
<dbReference type="EMBL" id="POUB01000141">
    <property type="protein sequence ID" value="PZF94454.1"/>
    <property type="molecule type" value="Genomic_DNA"/>
</dbReference>
<dbReference type="AlphaFoldDB" id="A0A2W2CMW1"/>
<dbReference type="Proteomes" id="UP000248749">
    <property type="component" value="Unassembled WGS sequence"/>
</dbReference>
<proteinExistence type="predicted"/>
<organism evidence="9 10">
    <name type="scientific">Micromonospora deserti</name>
    <dbReference type="NCBI Taxonomy" id="2070366"/>
    <lineage>
        <taxon>Bacteria</taxon>
        <taxon>Bacillati</taxon>
        <taxon>Actinomycetota</taxon>
        <taxon>Actinomycetes</taxon>
        <taxon>Micromonosporales</taxon>
        <taxon>Micromonosporaceae</taxon>
        <taxon>Micromonospora</taxon>
    </lineage>
</organism>
<feature type="transmembrane region" description="Helical" evidence="7">
    <location>
        <begin position="141"/>
        <end position="164"/>
    </location>
</feature>
<keyword evidence="3 7" id="KW-0812">Transmembrane</keyword>
<dbReference type="Pfam" id="PF06271">
    <property type="entry name" value="RDD"/>
    <property type="match status" value="1"/>
</dbReference>
<sequence>MTQPPRYPTPPAGGPAPTVGGFAPPTDPAPHGYPVPPQYAPPAGWAGPPGYAPPPGWAGPPGYAWAPGPAPVPPALTPAGQPLASFADRLLAMLIDTAAFAAVGVVLAVPAVLVYLVVVMPDLLRVAPDGTVAQPDLLNDFLVPFLWMELAIVAISLVLAYVYYVEMMFRTGQTLGKKTMRLRVVPLDPAHTLDRRAAVRRFLVQNVVGLVLPGFSYLDGLWQLWDKPWQQCLHDKFAGTVVVKVAP</sequence>
<reference evidence="9 10" key="1">
    <citation type="submission" date="2018-01" db="EMBL/GenBank/DDBJ databases">
        <title>Draft genome sequence of Salinispora sp. 13K206.</title>
        <authorList>
            <person name="Sahin N."/>
            <person name="Saygin H."/>
            <person name="Ay H."/>
        </authorList>
    </citation>
    <scope>NUCLEOTIDE SEQUENCE [LARGE SCALE GENOMIC DNA]</scope>
    <source>
        <strain evidence="9 10">13K206</strain>
    </source>
</reference>
<evidence type="ECO:0000256" key="5">
    <source>
        <dbReference type="ARBA" id="ARBA00023136"/>
    </source>
</evidence>
<protein>
    <submittedName>
        <fullName evidence="9">RDD family protein</fullName>
    </submittedName>
</protein>
<gene>
    <name evidence="9" type="ORF">C1I99_19320</name>
</gene>
<comment type="caution">
    <text evidence="9">The sequence shown here is derived from an EMBL/GenBank/DDBJ whole genome shotgun (WGS) entry which is preliminary data.</text>
</comment>
<evidence type="ECO:0000259" key="8">
    <source>
        <dbReference type="Pfam" id="PF06271"/>
    </source>
</evidence>
<dbReference type="OrthoDB" id="5244233at2"/>
<dbReference type="InterPro" id="IPR010432">
    <property type="entry name" value="RDD"/>
</dbReference>
<dbReference type="PANTHER" id="PTHR36115:SF4">
    <property type="entry name" value="MEMBRANE PROTEIN"/>
    <property type="match status" value="1"/>
</dbReference>
<evidence type="ECO:0000256" key="6">
    <source>
        <dbReference type="SAM" id="MobiDB-lite"/>
    </source>
</evidence>
<dbReference type="RefSeq" id="WP_111135630.1">
    <property type="nucleotide sequence ID" value="NZ_POUB01000141.1"/>
</dbReference>
<evidence type="ECO:0000256" key="3">
    <source>
        <dbReference type="ARBA" id="ARBA00022692"/>
    </source>
</evidence>
<evidence type="ECO:0000313" key="10">
    <source>
        <dbReference type="Proteomes" id="UP000248749"/>
    </source>
</evidence>
<feature type="compositionally biased region" description="Low complexity" evidence="6">
    <location>
        <begin position="15"/>
        <end position="24"/>
    </location>
</feature>
<keyword evidence="4 7" id="KW-1133">Transmembrane helix</keyword>
<name>A0A2W2CMW1_9ACTN</name>
<comment type="subcellular location">
    <subcellularLocation>
        <location evidence="1">Cell membrane</location>
        <topology evidence="1">Multi-pass membrane protein</topology>
    </subcellularLocation>
</comment>
<keyword evidence="10" id="KW-1185">Reference proteome</keyword>
<evidence type="ECO:0000313" key="9">
    <source>
        <dbReference type="EMBL" id="PZF94454.1"/>
    </source>
</evidence>
<feature type="compositionally biased region" description="Pro residues" evidence="6">
    <location>
        <begin position="25"/>
        <end position="39"/>
    </location>
</feature>
<keyword evidence="2" id="KW-1003">Cell membrane</keyword>
<feature type="region of interest" description="Disordered" evidence="6">
    <location>
        <begin position="1"/>
        <end position="39"/>
    </location>
</feature>
<feature type="transmembrane region" description="Helical" evidence="7">
    <location>
        <begin position="98"/>
        <end position="121"/>
    </location>
</feature>